<name>A0A9N8DEK1_9STRA</name>
<dbReference type="PANTHER" id="PTHR46517">
    <property type="entry name" value="FRUCTOSE-2,6-BISPHOSPHATASE TIGAR"/>
    <property type="match status" value="1"/>
</dbReference>
<dbReference type="InterPro" id="IPR001345">
    <property type="entry name" value="PG/BPGM_mutase_AS"/>
</dbReference>
<accession>A0A9N8DEK1</accession>
<evidence type="ECO:0000313" key="5">
    <source>
        <dbReference type="Proteomes" id="UP001153069"/>
    </source>
</evidence>
<evidence type="ECO:0000256" key="3">
    <source>
        <dbReference type="PIRSR" id="PIRSR613078-2"/>
    </source>
</evidence>
<dbReference type="PANTHER" id="PTHR46517:SF1">
    <property type="entry name" value="FRUCTOSE-2,6-BISPHOSPHATASE TIGAR"/>
    <property type="match status" value="1"/>
</dbReference>
<dbReference type="Gene3D" id="3.40.50.1240">
    <property type="entry name" value="Phosphoglycerate mutase-like"/>
    <property type="match status" value="1"/>
</dbReference>
<dbReference type="GO" id="GO:0043456">
    <property type="term" value="P:regulation of pentose-phosphate shunt"/>
    <property type="evidence" value="ECO:0007669"/>
    <property type="project" value="TreeGrafter"/>
</dbReference>
<feature type="binding site" evidence="3">
    <location>
        <position position="71"/>
    </location>
    <ligand>
        <name>substrate</name>
    </ligand>
</feature>
<comment type="caution">
    <text evidence="4">The sequence shown here is derived from an EMBL/GenBank/DDBJ whole genome shotgun (WGS) entry which is preliminary data.</text>
</comment>
<dbReference type="OrthoDB" id="354304at2759"/>
<dbReference type="GO" id="GO:0004331">
    <property type="term" value="F:fructose-2,6-bisphosphate 2-phosphatase activity"/>
    <property type="evidence" value="ECO:0007669"/>
    <property type="project" value="TreeGrafter"/>
</dbReference>
<dbReference type="CDD" id="cd07067">
    <property type="entry name" value="HP_PGM_like"/>
    <property type="match status" value="1"/>
</dbReference>
<dbReference type="Pfam" id="PF00300">
    <property type="entry name" value="His_Phos_1"/>
    <property type="match status" value="1"/>
</dbReference>
<dbReference type="InterPro" id="IPR051695">
    <property type="entry name" value="Phosphoglycerate_Mutase"/>
</dbReference>
<gene>
    <name evidence="4" type="ORF">SEMRO_52_G031170.1</name>
</gene>
<dbReference type="EMBL" id="CAICTM010000051">
    <property type="protein sequence ID" value="CAB9499055.1"/>
    <property type="molecule type" value="Genomic_DNA"/>
</dbReference>
<organism evidence="4 5">
    <name type="scientific">Seminavis robusta</name>
    <dbReference type="NCBI Taxonomy" id="568900"/>
    <lineage>
        <taxon>Eukaryota</taxon>
        <taxon>Sar</taxon>
        <taxon>Stramenopiles</taxon>
        <taxon>Ochrophyta</taxon>
        <taxon>Bacillariophyta</taxon>
        <taxon>Bacillariophyceae</taxon>
        <taxon>Bacillariophycidae</taxon>
        <taxon>Naviculales</taxon>
        <taxon>Naviculaceae</taxon>
        <taxon>Seminavis</taxon>
    </lineage>
</organism>
<feature type="binding site" evidence="3">
    <location>
        <begin position="19"/>
        <end position="26"/>
    </location>
    <ligand>
        <name>substrate</name>
    </ligand>
</feature>
<feature type="active site" description="Proton donor/acceptor" evidence="2">
    <location>
        <position position="105"/>
    </location>
</feature>
<dbReference type="GO" id="GO:0005829">
    <property type="term" value="C:cytosol"/>
    <property type="evidence" value="ECO:0007669"/>
    <property type="project" value="TreeGrafter"/>
</dbReference>
<evidence type="ECO:0000313" key="4">
    <source>
        <dbReference type="EMBL" id="CAB9499055.1"/>
    </source>
</evidence>
<dbReference type="GO" id="GO:0045820">
    <property type="term" value="P:negative regulation of glycolytic process"/>
    <property type="evidence" value="ECO:0007669"/>
    <property type="project" value="TreeGrafter"/>
</dbReference>
<sequence>MASNDSGSNTLTLRLLLVRHGETVSNKERLVAGQAESALTKQGERQAVALGKSGRLLLGQYWRIYASDLQRAQDTTRLILQGYNPIPKDNESSCPDVRLDARLRELSKGARQGYHKSFNQEQALEARRLEAKNRGEAFLPELVPALESERSVYARFLKWLLEVAGEAVLERKPSSNHHVLPTLVVSHSAFLRAILTHMFTKQELIQKGANYDAKNSTRLLIPNTSVTTLDILIHWKSSFWKQPTSQVEQQQQSATQDRGKSTGSIWHSKLQELTWTGHYELV</sequence>
<protein>
    <submittedName>
        <fullName evidence="4">Probable phosphoglycerate mutase GpmB</fullName>
    </submittedName>
</protein>
<dbReference type="SUPFAM" id="SSF53254">
    <property type="entry name" value="Phosphoglycerate mutase-like"/>
    <property type="match status" value="1"/>
</dbReference>
<feature type="binding site" evidence="3">
    <location>
        <position position="116"/>
    </location>
    <ligand>
        <name>substrate</name>
    </ligand>
</feature>
<evidence type="ECO:0000256" key="2">
    <source>
        <dbReference type="PIRSR" id="PIRSR613078-1"/>
    </source>
</evidence>
<keyword evidence="5" id="KW-1185">Reference proteome</keyword>
<dbReference type="SMART" id="SM00855">
    <property type="entry name" value="PGAM"/>
    <property type="match status" value="1"/>
</dbReference>
<proteinExistence type="predicted"/>
<dbReference type="Proteomes" id="UP001153069">
    <property type="component" value="Unassembled WGS sequence"/>
</dbReference>
<dbReference type="InterPro" id="IPR029033">
    <property type="entry name" value="His_PPase_superfam"/>
</dbReference>
<keyword evidence="1" id="KW-0378">Hydrolase</keyword>
<evidence type="ECO:0000256" key="1">
    <source>
        <dbReference type="ARBA" id="ARBA00022801"/>
    </source>
</evidence>
<feature type="active site" description="Tele-phosphohistidine intermediate" evidence="2">
    <location>
        <position position="20"/>
    </location>
</feature>
<dbReference type="AlphaFoldDB" id="A0A9N8DEK1"/>
<dbReference type="PROSITE" id="PS00175">
    <property type="entry name" value="PG_MUTASE"/>
    <property type="match status" value="1"/>
</dbReference>
<reference evidence="4" key="1">
    <citation type="submission" date="2020-06" db="EMBL/GenBank/DDBJ databases">
        <authorList>
            <consortium name="Plant Systems Biology data submission"/>
        </authorList>
    </citation>
    <scope>NUCLEOTIDE SEQUENCE</scope>
    <source>
        <strain evidence="4">D6</strain>
    </source>
</reference>
<dbReference type="InterPro" id="IPR013078">
    <property type="entry name" value="His_Pase_superF_clade-1"/>
</dbReference>